<dbReference type="NCBIfam" id="TIGR00527">
    <property type="entry name" value="gcvH"/>
    <property type="match status" value="1"/>
</dbReference>
<feature type="modified residue" description="N6-lipoyllysine" evidence="3 4">
    <location>
        <position position="66"/>
    </location>
</feature>
<dbReference type="AlphaFoldDB" id="A0A2A9CZU8"/>
<dbReference type="GO" id="GO:0005829">
    <property type="term" value="C:cytosol"/>
    <property type="evidence" value="ECO:0007669"/>
    <property type="project" value="TreeGrafter"/>
</dbReference>
<keyword evidence="2 3" id="KW-0450">Lipoyl</keyword>
<dbReference type="PANTHER" id="PTHR11715:SF3">
    <property type="entry name" value="GLYCINE CLEAVAGE SYSTEM H PROTEIN-RELATED"/>
    <property type="match status" value="1"/>
</dbReference>
<dbReference type="HAMAP" id="MF_00272">
    <property type="entry name" value="GcvH"/>
    <property type="match status" value="1"/>
</dbReference>
<dbReference type="InterPro" id="IPR000089">
    <property type="entry name" value="Biotin_lipoyl"/>
</dbReference>
<dbReference type="GO" id="GO:0019464">
    <property type="term" value="P:glycine decarboxylation via glycine cleavage system"/>
    <property type="evidence" value="ECO:0007669"/>
    <property type="project" value="UniProtKB-UniRule"/>
</dbReference>
<comment type="subunit">
    <text evidence="3">The glycine cleavage system is composed of four proteins: P, T, L and H.</text>
</comment>
<accession>A0A2A9CZU8</accession>
<dbReference type="GO" id="GO:0005960">
    <property type="term" value="C:glycine cleavage complex"/>
    <property type="evidence" value="ECO:0007669"/>
    <property type="project" value="InterPro"/>
</dbReference>
<dbReference type="InterPro" id="IPR002930">
    <property type="entry name" value="GCV_H"/>
</dbReference>
<dbReference type="SUPFAM" id="SSF51230">
    <property type="entry name" value="Single hybrid motif"/>
    <property type="match status" value="1"/>
</dbReference>
<dbReference type="PROSITE" id="PS00189">
    <property type="entry name" value="LIPOYL"/>
    <property type="match status" value="1"/>
</dbReference>
<evidence type="ECO:0000256" key="4">
    <source>
        <dbReference type="PIRSR" id="PIRSR617453-50"/>
    </source>
</evidence>
<keyword evidence="7" id="KW-1185">Reference proteome</keyword>
<dbReference type="NCBIfam" id="NF002270">
    <property type="entry name" value="PRK01202.1"/>
    <property type="match status" value="1"/>
</dbReference>
<comment type="cofactor">
    <cofactor evidence="3">
        <name>(R)-lipoate</name>
        <dbReference type="ChEBI" id="CHEBI:83088"/>
    </cofactor>
    <text evidence="3">Binds 1 lipoyl cofactor covalently.</text>
</comment>
<gene>
    <name evidence="3" type="primary">gcvH</name>
    <name evidence="6" type="ORF">ATL40_1089</name>
</gene>
<comment type="caution">
    <text evidence="6">The sequence shown here is derived from an EMBL/GenBank/DDBJ whole genome shotgun (WGS) entry which is preliminary data.</text>
</comment>
<evidence type="ECO:0000313" key="6">
    <source>
        <dbReference type="EMBL" id="PFG19525.1"/>
    </source>
</evidence>
<dbReference type="Proteomes" id="UP000224915">
    <property type="component" value="Unassembled WGS sequence"/>
</dbReference>
<proteinExistence type="inferred from homology"/>
<evidence type="ECO:0000256" key="3">
    <source>
        <dbReference type="HAMAP-Rule" id="MF_00272"/>
    </source>
</evidence>
<dbReference type="Pfam" id="PF01597">
    <property type="entry name" value="GCV_H"/>
    <property type="match status" value="1"/>
</dbReference>
<dbReference type="EMBL" id="PDJD01000001">
    <property type="protein sequence ID" value="PFG19525.1"/>
    <property type="molecule type" value="Genomic_DNA"/>
</dbReference>
<reference evidence="6 7" key="1">
    <citation type="submission" date="2017-10" db="EMBL/GenBank/DDBJ databases">
        <title>Sequencing the genomes of 1000 actinobacteria strains.</title>
        <authorList>
            <person name="Klenk H.-P."/>
        </authorList>
    </citation>
    <scope>NUCLEOTIDE SEQUENCE [LARGE SCALE GENOMIC DNA]</scope>
    <source>
        <strain evidence="6 7">DSM 21801</strain>
    </source>
</reference>
<dbReference type="RefSeq" id="WP_098468634.1">
    <property type="nucleotide sequence ID" value="NZ_PDJD01000001.1"/>
</dbReference>
<dbReference type="GO" id="GO:0009249">
    <property type="term" value="P:protein lipoylation"/>
    <property type="evidence" value="ECO:0007669"/>
    <property type="project" value="TreeGrafter"/>
</dbReference>
<comment type="function">
    <text evidence="3">The glycine cleavage system catalyzes the degradation of glycine. The H protein shuttles the methylamine group of glycine from the P protein to the T protein.</text>
</comment>
<dbReference type="OrthoDB" id="9796712at2"/>
<evidence type="ECO:0000259" key="5">
    <source>
        <dbReference type="PROSITE" id="PS50968"/>
    </source>
</evidence>
<evidence type="ECO:0000313" key="7">
    <source>
        <dbReference type="Proteomes" id="UP000224915"/>
    </source>
</evidence>
<dbReference type="PROSITE" id="PS50968">
    <property type="entry name" value="BIOTINYL_LIPOYL"/>
    <property type="match status" value="1"/>
</dbReference>
<comment type="similarity">
    <text evidence="1 3">Belongs to the GcvH family.</text>
</comment>
<evidence type="ECO:0000256" key="2">
    <source>
        <dbReference type="ARBA" id="ARBA00022823"/>
    </source>
</evidence>
<dbReference type="InterPro" id="IPR003016">
    <property type="entry name" value="2-oxoA_DH_lipoyl-BS"/>
</dbReference>
<dbReference type="Gene3D" id="2.40.50.100">
    <property type="match status" value="1"/>
</dbReference>
<evidence type="ECO:0000256" key="1">
    <source>
        <dbReference type="ARBA" id="ARBA00009249"/>
    </source>
</evidence>
<dbReference type="InterPro" id="IPR033753">
    <property type="entry name" value="GCV_H/Fam206"/>
</dbReference>
<feature type="domain" description="Lipoyl-binding" evidence="5">
    <location>
        <begin position="25"/>
        <end position="107"/>
    </location>
</feature>
<dbReference type="PANTHER" id="PTHR11715">
    <property type="entry name" value="GLYCINE CLEAVAGE SYSTEM H PROTEIN"/>
    <property type="match status" value="1"/>
</dbReference>
<sequence>MTTSDIPQDLQYTSDHEWVALAADVATVGITAYAAGELGDVVFVALPEVGADLRQGEVCGEVESHKSVSEVFAPVTGEVTEVNTTLQDEPGSVSEDPYGAGWLFRVRVAQTPELMAPQAYGALLEGL</sequence>
<name>A0A2A9CZU8_9MICO</name>
<dbReference type="InterPro" id="IPR011053">
    <property type="entry name" value="Single_hybrid_motif"/>
</dbReference>
<dbReference type="CDD" id="cd06848">
    <property type="entry name" value="GCS_H"/>
    <property type="match status" value="1"/>
</dbReference>
<organism evidence="6 7">
    <name type="scientific">Serinibacter salmoneus</name>
    <dbReference type="NCBI Taxonomy" id="556530"/>
    <lineage>
        <taxon>Bacteria</taxon>
        <taxon>Bacillati</taxon>
        <taxon>Actinomycetota</taxon>
        <taxon>Actinomycetes</taxon>
        <taxon>Micrococcales</taxon>
        <taxon>Beutenbergiaceae</taxon>
        <taxon>Serinibacter</taxon>
    </lineage>
</organism>
<protein>
    <recommendedName>
        <fullName evidence="3">Glycine cleavage system H protein</fullName>
    </recommendedName>
</protein>
<dbReference type="InterPro" id="IPR017453">
    <property type="entry name" value="GCV_H_sub"/>
</dbReference>